<proteinExistence type="predicted"/>
<comment type="caution">
    <text evidence="2">The sequence shown here is derived from an EMBL/GenBank/DDBJ whole genome shotgun (WGS) entry which is preliminary data.</text>
</comment>
<reference evidence="2 3" key="1">
    <citation type="submission" date="2024-10" db="EMBL/GenBank/DDBJ databases">
        <title>Updated reference genomes for cyclostephanoid diatoms.</title>
        <authorList>
            <person name="Roberts W.R."/>
            <person name="Alverson A.J."/>
        </authorList>
    </citation>
    <scope>NUCLEOTIDE SEQUENCE [LARGE SCALE GENOMIC DNA]</scope>
    <source>
        <strain evidence="2 3">AJA010-31</strain>
    </source>
</reference>
<keyword evidence="1" id="KW-0472">Membrane</keyword>
<evidence type="ECO:0000313" key="2">
    <source>
        <dbReference type="EMBL" id="KAL3778027.1"/>
    </source>
</evidence>
<protein>
    <submittedName>
        <fullName evidence="2">Uncharacterized protein</fullName>
    </submittedName>
</protein>
<gene>
    <name evidence="2" type="ORF">ACHAWO_008750</name>
</gene>
<dbReference type="Proteomes" id="UP001530400">
    <property type="component" value="Unassembled WGS sequence"/>
</dbReference>
<evidence type="ECO:0000313" key="3">
    <source>
        <dbReference type="Proteomes" id="UP001530400"/>
    </source>
</evidence>
<keyword evidence="1" id="KW-0812">Transmembrane</keyword>
<sequence>MLTERWKEASDASSTSADGGMLKNAAIALGLAVFLGIFSQVPYWE</sequence>
<dbReference type="EMBL" id="JALLPJ020001010">
    <property type="protein sequence ID" value="KAL3778027.1"/>
    <property type="molecule type" value="Genomic_DNA"/>
</dbReference>
<organism evidence="2 3">
    <name type="scientific">Cyclotella atomus</name>
    <dbReference type="NCBI Taxonomy" id="382360"/>
    <lineage>
        <taxon>Eukaryota</taxon>
        <taxon>Sar</taxon>
        <taxon>Stramenopiles</taxon>
        <taxon>Ochrophyta</taxon>
        <taxon>Bacillariophyta</taxon>
        <taxon>Coscinodiscophyceae</taxon>
        <taxon>Thalassiosirophycidae</taxon>
        <taxon>Stephanodiscales</taxon>
        <taxon>Stephanodiscaceae</taxon>
        <taxon>Cyclotella</taxon>
    </lineage>
</organism>
<feature type="transmembrane region" description="Helical" evidence="1">
    <location>
        <begin position="21"/>
        <end position="43"/>
    </location>
</feature>
<keyword evidence="3" id="KW-1185">Reference proteome</keyword>
<dbReference type="AlphaFoldDB" id="A0ABD3NSC0"/>
<evidence type="ECO:0000256" key="1">
    <source>
        <dbReference type="SAM" id="Phobius"/>
    </source>
</evidence>
<accession>A0ABD3NSC0</accession>
<name>A0ABD3NSC0_9STRA</name>
<keyword evidence="1" id="KW-1133">Transmembrane helix</keyword>